<reference evidence="3" key="1">
    <citation type="journal article" date="2015" name="MBio">
        <title>Genome-Resolved Metagenomic Analysis Reveals Roles for Candidate Phyla and Other Microbial Community Members in Biogeochemical Transformations in Oil Reservoirs.</title>
        <authorList>
            <person name="Hu P."/>
            <person name="Tom L."/>
            <person name="Singh A."/>
            <person name="Thomas B.C."/>
            <person name="Baker B.J."/>
            <person name="Piceno Y.M."/>
            <person name="Andersen G.L."/>
            <person name="Banfield J.F."/>
        </authorList>
    </citation>
    <scope>NUCLEOTIDE SEQUENCE [LARGE SCALE GENOMIC DNA]</scope>
</reference>
<dbReference type="GO" id="GO:0006515">
    <property type="term" value="P:protein quality control for misfolded or incompletely synthesized proteins"/>
    <property type="evidence" value="ECO:0007669"/>
    <property type="project" value="TreeGrafter"/>
</dbReference>
<sequence>MEYSNNYNPANTTVVNDALGESLREVQALEEKLSSVSLPERLKEEAMMSVSRLKRMFKLGGYSAEFETVSKYIDWITRIPWGLTSEDNLDIHRARKIMDETHHGMDTIKDLILDYIATMQLQSSGGVERLRKDIIPSQVYYQNNISQGFQNEPMENDVQVGVLRSSSANAPVFLFLGLQGVGKTSIAKSIAQSIGREFSRISLGAIGDVRTLRGAPRYSPDAEPGQIIKSLVRCGTMNPVILLDEIEKASGNKGLLSDIMAVLLEILDPEQNSTFVDHYIDYPVDLSKVFFICTANNLGGLSAALLDRVEVIRFTSYSDQEKEVIGKEYILPKVLKNLNISPEYIKIEEEVWPLIIRPVGFDAGIRQLERNITTIVRSAARMIVEGKPLPIVINSSNLTDYVLADQGPLS</sequence>
<dbReference type="Gene3D" id="3.40.50.300">
    <property type="entry name" value="P-loop containing nucleotide triphosphate hydrolases"/>
    <property type="match status" value="1"/>
</dbReference>
<protein>
    <recommendedName>
        <fullName evidence="1">AAA+ ATPase domain-containing protein</fullName>
    </recommendedName>
</protein>
<proteinExistence type="predicted"/>
<dbReference type="InterPro" id="IPR027417">
    <property type="entry name" value="P-loop_NTPase"/>
</dbReference>
<dbReference type="InterPro" id="IPR027065">
    <property type="entry name" value="Lon_Prtase"/>
</dbReference>
<evidence type="ECO:0000259" key="1">
    <source>
        <dbReference type="SMART" id="SM00382"/>
    </source>
</evidence>
<dbReference type="Pfam" id="PF00004">
    <property type="entry name" value="AAA"/>
    <property type="match status" value="1"/>
</dbReference>
<dbReference type="PANTHER" id="PTHR43718">
    <property type="entry name" value="LON PROTEASE"/>
    <property type="match status" value="1"/>
</dbReference>
<organism evidence="2 3">
    <name type="scientific">candidate division WS6 bacterium 36_33</name>
    <dbReference type="NCBI Taxonomy" id="1641388"/>
    <lineage>
        <taxon>Bacteria</taxon>
        <taxon>Candidatus Dojkabacteria</taxon>
    </lineage>
</organism>
<name>A0A101GZ97_9BACT</name>
<dbReference type="InterPro" id="IPR003593">
    <property type="entry name" value="AAA+_ATPase"/>
</dbReference>
<evidence type="ECO:0000313" key="3">
    <source>
        <dbReference type="Proteomes" id="UP000053469"/>
    </source>
</evidence>
<dbReference type="PANTHER" id="PTHR43718:SF2">
    <property type="entry name" value="LON PROTEASE HOMOLOG, MITOCHONDRIAL"/>
    <property type="match status" value="1"/>
</dbReference>
<dbReference type="InterPro" id="IPR001270">
    <property type="entry name" value="ClpA/B"/>
</dbReference>
<dbReference type="EMBL" id="LGGI01000014">
    <property type="protein sequence ID" value="KUK67384.1"/>
    <property type="molecule type" value="Genomic_DNA"/>
</dbReference>
<comment type="caution">
    <text evidence="2">The sequence shown here is derived from an EMBL/GenBank/DDBJ whole genome shotgun (WGS) entry which is preliminary data.</text>
</comment>
<dbReference type="PATRIC" id="fig|1641388.3.peg.114"/>
<dbReference type="GO" id="GO:0016887">
    <property type="term" value="F:ATP hydrolysis activity"/>
    <property type="evidence" value="ECO:0007669"/>
    <property type="project" value="InterPro"/>
</dbReference>
<dbReference type="PRINTS" id="PR00300">
    <property type="entry name" value="CLPPROTEASEA"/>
</dbReference>
<dbReference type="SUPFAM" id="SSF52540">
    <property type="entry name" value="P-loop containing nucleoside triphosphate hydrolases"/>
    <property type="match status" value="1"/>
</dbReference>
<accession>A0A101GZ97</accession>
<dbReference type="AlphaFoldDB" id="A0A101GZ97"/>
<dbReference type="Pfam" id="PF22667">
    <property type="entry name" value="Lon_lid"/>
    <property type="match status" value="1"/>
</dbReference>
<gene>
    <name evidence="2" type="ORF">XD87_0155</name>
</gene>
<dbReference type="InterPro" id="IPR003959">
    <property type="entry name" value="ATPase_AAA_core"/>
</dbReference>
<dbReference type="InterPro" id="IPR054594">
    <property type="entry name" value="Lon_lid"/>
</dbReference>
<dbReference type="Gene3D" id="1.10.8.60">
    <property type="match status" value="1"/>
</dbReference>
<dbReference type="GO" id="GO:0004252">
    <property type="term" value="F:serine-type endopeptidase activity"/>
    <property type="evidence" value="ECO:0007669"/>
    <property type="project" value="InterPro"/>
</dbReference>
<dbReference type="Gene3D" id="1.20.5.5270">
    <property type="match status" value="1"/>
</dbReference>
<evidence type="ECO:0000313" key="2">
    <source>
        <dbReference type="EMBL" id="KUK67384.1"/>
    </source>
</evidence>
<feature type="domain" description="AAA+ ATPase" evidence="1">
    <location>
        <begin position="169"/>
        <end position="316"/>
    </location>
</feature>
<dbReference type="Proteomes" id="UP000053469">
    <property type="component" value="Unassembled WGS sequence"/>
</dbReference>
<dbReference type="SMART" id="SM00382">
    <property type="entry name" value="AAA"/>
    <property type="match status" value="1"/>
</dbReference>
<dbReference type="GO" id="GO:0004176">
    <property type="term" value="F:ATP-dependent peptidase activity"/>
    <property type="evidence" value="ECO:0007669"/>
    <property type="project" value="InterPro"/>
</dbReference>
<dbReference type="GO" id="GO:0005524">
    <property type="term" value="F:ATP binding"/>
    <property type="evidence" value="ECO:0007669"/>
    <property type="project" value="InterPro"/>
</dbReference>